<proteinExistence type="predicted"/>
<reference evidence="2" key="1">
    <citation type="journal article" date="2019" name="Int. J. Syst. Evol. Microbiol.">
        <title>The Global Catalogue of Microorganisms (GCM) 10K type strain sequencing project: providing services to taxonomists for standard genome sequencing and annotation.</title>
        <authorList>
            <consortium name="The Broad Institute Genomics Platform"/>
            <consortium name="The Broad Institute Genome Sequencing Center for Infectious Disease"/>
            <person name="Wu L."/>
            <person name="Ma J."/>
        </authorList>
    </citation>
    <scope>NUCLEOTIDE SEQUENCE [LARGE SCALE GENOMIC DNA]</scope>
    <source>
        <strain evidence="2">CCUG 50873</strain>
    </source>
</reference>
<sequence>MLTTDRGNSEGFVGDGALLTWRMGFPELDGTQIVPTTFVSLRVPGEDGVFLHGDFVSSRPSGDDPSGSGTLKLTRFHSPDFGTLIDPDTGGYQRVQLTTTRTASTLRFELSGVLRVLPPDTPNTPRPLLGSS</sequence>
<protein>
    <submittedName>
        <fullName evidence="1">Uncharacterized protein</fullName>
    </submittedName>
</protein>
<gene>
    <name evidence="1" type="ORF">ACFQ04_08435</name>
</gene>
<dbReference type="RefSeq" id="WP_386126546.1">
    <property type="nucleotide sequence ID" value="NZ_JBHTIL010000001.1"/>
</dbReference>
<accession>A0ABW3G6S0</accession>
<name>A0ABW3G6S0_9NOCA</name>
<keyword evidence="2" id="KW-1185">Reference proteome</keyword>
<organism evidence="1 2">
    <name type="scientific">Williamsia deligens</name>
    <dbReference type="NCBI Taxonomy" id="321325"/>
    <lineage>
        <taxon>Bacteria</taxon>
        <taxon>Bacillati</taxon>
        <taxon>Actinomycetota</taxon>
        <taxon>Actinomycetes</taxon>
        <taxon>Mycobacteriales</taxon>
        <taxon>Nocardiaceae</taxon>
        <taxon>Williamsia</taxon>
    </lineage>
</organism>
<comment type="caution">
    <text evidence="1">The sequence shown here is derived from an EMBL/GenBank/DDBJ whole genome shotgun (WGS) entry which is preliminary data.</text>
</comment>
<evidence type="ECO:0000313" key="1">
    <source>
        <dbReference type="EMBL" id="MFD0925762.1"/>
    </source>
</evidence>
<dbReference type="EMBL" id="JBHTIL010000001">
    <property type="protein sequence ID" value="MFD0925762.1"/>
    <property type="molecule type" value="Genomic_DNA"/>
</dbReference>
<dbReference type="Proteomes" id="UP001597068">
    <property type="component" value="Unassembled WGS sequence"/>
</dbReference>
<evidence type="ECO:0000313" key="2">
    <source>
        <dbReference type="Proteomes" id="UP001597068"/>
    </source>
</evidence>